<gene>
    <name evidence="1" type="ORF">CLV96_1792</name>
</gene>
<protein>
    <submittedName>
        <fullName evidence="1">Uncharacterized protein</fullName>
    </submittedName>
</protein>
<evidence type="ECO:0000313" key="2">
    <source>
        <dbReference type="Proteomes" id="UP000294684"/>
    </source>
</evidence>
<name>A0A4R8N0E8_LEPME</name>
<dbReference type="AlphaFoldDB" id="A0A4R8N0E8"/>
<dbReference type="EMBL" id="SORO01000001">
    <property type="protein sequence ID" value="TDY72785.1"/>
    <property type="molecule type" value="Genomic_DNA"/>
</dbReference>
<dbReference type="OrthoDB" id="344624at2"/>
<proteinExistence type="predicted"/>
<dbReference type="Proteomes" id="UP000294684">
    <property type="component" value="Unassembled WGS sequence"/>
</dbReference>
<evidence type="ECO:0000313" key="1">
    <source>
        <dbReference type="EMBL" id="TDY72785.1"/>
    </source>
</evidence>
<comment type="caution">
    <text evidence="1">The sequence shown here is derived from an EMBL/GenBank/DDBJ whole genome shotgun (WGS) entry which is preliminary data.</text>
</comment>
<accession>A0A4R8N0E8</accession>
<sequence length="181" mass="20813">MKMFSHQTNLKRIILLFSFLVLLNCYLPILTRSDKDSGGSNTSSNFIFTYSLLLVNQSSANYCPKPSQILRKNTDYPITLAIGEPYYFHYTYLDNAKPQEEVRNYLFRITKQNGTSVTYKENTYCNSASSGFSTVTPTNVTTTEQSYDLYYSNTFRQSWQIPNIYSVEVTSGNPTITLRQE</sequence>
<reference evidence="1 2" key="1">
    <citation type="submission" date="2019-03" db="EMBL/GenBank/DDBJ databases">
        <title>Genomic Encyclopedia of Archaeal and Bacterial Type Strains, Phase II (KMG-II): from individual species to whole genera.</title>
        <authorList>
            <person name="Goeker M."/>
        </authorList>
    </citation>
    <scope>NUCLEOTIDE SEQUENCE [LARGE SCALE GENOMIC DNA]</scope>
    <source>
        <strain evidence="1 2">DSM 21537</strain>
    </source>
</reference>
<keyword evidence="2" id="KW-1185">Reference proteome</keyword>
<organism evidence="1 2">
    <name type="scientific">Leptospira meyeri</name>
    <dbReference type="NCBI Taxonomy" id="29508"/>
    <lineage>
        <taxon>Bacteria</taxon>
        <taxon>Pseudomonadati</taxon>
        <taxon>Spirochaetota</taxon>
        <taxon>Spirochaetia</taxon>
        <taxon>Leptospirales</taxon>
        <taxon>Leptospiraceae</taxon>
        <taxon>Leptospira</taxon>
    </lineage>
</organism>